<comment type="caution">
    <text evidence="1">The sequence shown here is derived from an EMBL/GenBank/DDBJ whole genome shotgun (WGS) entry which is preliminary data.</text>
</comment>
<organism evidence="1 2">
    <name type="scientific">Deinococcus taklimakanensis</name>
    <dbReference type="NCBI Taxonomy" id="536443"/>
    <lineage>
        <taxon>Bacteria</taxon>
        <taxon>Thermotogati</taxon>
        <taxon>Deinococcota</taxon>
        <taxon>Deinococci</taxon>
        <taxon>Deinococcales</taxon>
        <taxon>Deinococcaceae</taxon>
        <taxon>Deinococcus</taxon>
    </lineage>
</organism>
<dbReference type="EMBL" id="JBHUMK010000037">
    <property type="protein sequence ID" value="MFD2609529.1"/>
    <property type="molecule type" value="Genomic_DNA"/>
</dbReference>
<protein>
    <submittedName>
        <fullName evidence="1">Uncharacterized protein</fullName>
    </submittedName>
</protein>
<proteinExistence type="predicted"/>
<dbReference type="Proteomes" id="UP001597475">
    <property type="component" value="Unassembled WGS sequence"/>
</dbReference>
<name>A0ABW5P533_9DEIO</name>
<dbReference type="RefSeq" id="WP_386844975.1">
    <property type="nucleotide sequence ID" value="NZ_JBHUMK010000037.1"/>
</dbReference>
<gene>
    <name evidence="1" type="ORF">ACFSR9_08775</name>
</gene>
<accession>A0ABW5P533</accession>
<evidence type="ECO:0000313" key="1">
    <source>
        <dbReference type="EMBL" id="MFD2609529.1"/>
    </source>
</evidence>
<evidence type="ECO:0000313" key="2">
    <source>
        <dbReference type="Proteomes" id="UP001597475"/>
    </source>
</evidence>
<sequence>MTVLAPVLAPQEIENAYANLDDATRNLYVATREEADHRRALEEAKATALTSGQIDGKNAETRDAQLRVATIAAQKDWENAQDEVKRAENNLRLAQIGVERVKTLLKFMEVTK</sequence>
<keyword evidence="2" id="KW-1185">Reference proteome</keyword>
<reference evidence="2" key="1">
    <citation type="journal article" date="2019" name="Int. J. Syst. Evol. Microbiol.">
        <title>The Global Catalogue of Microorganisms (GCM) 10K type strain sequencing project: providing services to taxonomists for standard genome sequencing and annotation.</title>
        <authorList>
            <consortium name="The Broad Institute Genomics Platform"/>
            <consortium name="The Broad Institute Genome Sequencing Center for Infectious Disease"/>
            <person name="Wu L."/>
            <person name="Ma J."/>
        </authorList>
    </citation>
    <scope>NUCLEOTIDE SEQUENCE [LARGE SCALE GENOMIC DNA]</scope>
    <source>
        <strain evidence="2">KCTC 33842</strain>
    </source>
</reference>